<dbReference type="Gene3D" id="4.10.60.10">
    <property type="entry name" value="Zinc finger, CCHC-type"/>
    <property type="match status" value="1"/>
</dbReference>
<dbReference type="GO" id="GO:0003676">
    <property type="term" value="F:nucleic acid binding"/>
    <property type="evidence" value="ECO:0007669"/>
    <property type="project" value="InterPro"/>
</dbReference>
<feature type="compositionally biased region" description="Basic and acidic residues" evidence="7">
    <location>
        <begin position="355"/>
        <end position="366"/>
    </location>
</feature>
<dbReference type="SMART" id="SM00343">
    <property type="entry name" value="ZnF_C2HC"/>
    <property type="match status" value="1"/>
</dbReference>
<dbReference type="SUPFAM" id="SSF57756">
    <property type="entry name" value="Retrovirus zinc finger-like domains"/>
    <property type="match status" value="1"/>
</dbReference>
<feature type="compositionally biased region" description="Gly residues" evidence="7">
    <location>
        <begin position="579"/>
        <end position="588"/>
    </location>
</feature>
<keyword evidence="5" id="KW-0539">Nucleus</keyword>
<keyword evidence="3 6" id="KW-0863">Zinc-finger</keyword>
<dbReference type="InterPro" id="IPR001878">
    <property type="entry name" value="Znf_CCHC"/>
</dbReference>
<dbReference type="PANTHER" id="PTHR15439">
    <property type="entry name" value="RETINOBLASTOMA-BINDING PROTEIN 6"/>
    <property type="match status" value="1"/>
</dbReference>
<accession>A0AAN6XN68</accession>
<dbReference type="GO" id="GO:0008270">
    <property type="term" value="F:zinc ion binding"/>
    <property type="evidence" value="ECO:0007669"/>
    <property type="project" value="UniProtKB-KW"/>
</dbReference>
<dbReference type="InterPro" id="IPR013083">
    <property type="entry name" value="Znf_RING/FYVE/PHD"/>
</dbReference>
<dbReference type="InterPro" id="IPR033489">
    <property type="entry name" value="RBBP6"/>
</dbReference>
<evidence type="ECO:0000259" key="9">
    <source>
        <dbReference type="PROSITE" id="PS51282"/>
    </source>
</evidence>
<dbReference type="AlphaFoldDB" id="A0AAN6XN68"/>
<comment type="caution">
    <text evidence="10">The sequence shown here is derived from an EMBL/GenBank/DDBJ whole genome shotgun (WGS) entry which is preliminary data.</text>
</comment>
<evidence type="ECO:0000256" key="6">
    <source>
        <dbReference type="PROSITE-ProRule" id="PRU00047"/>
    </source>
</evidence>
<dbReference type="GO" id="GO:0005634">
    <property type="term" value="C:nucleus"/>
    <property type="evidence" value="ECO:0007669"/>
    <property type="project" value="UniProtKB-SubCell"/>
</dbReference>
<keyword evidence="4" id="KW-0862">Zinc</keyword>
<evidence type="ECO:0000313" key="10">
    <source>
        <dbReference type="EMBL" id="KAK4203789.1"/>
    </source>
</evidence>
<dbReference type="InterPro" id="IPR036875">
    <property type="entry name" value="Znf_CCHC_sf"/>
</dbReference>
<comment type="subcellular location">
    <subcellularLocation>
        <location evidence="1">Nucleus</location>
    </subcellularLocation>
</comment>
<dbReference type="Pfam" id="PF13696">
    <property type="entry name" value="zf-CCHC_2"/>
    <property type="match status" value="1"/>
</dbReference>
<feature type="compositionally biased region" description="Polar residues" evidence="7">
    <location>
        <begin position="421"/>
        <end position="437"/>
    </location>
</feature>
<feature type="compositionally biased region" description="Gly residues" evidence="7">
    <location>
        <begin position="608"/>
        <end position="619"/>
    </location>
</feature>
<dbReference type="PROSITE" id="PS50158">
    <property type="entry name" value="ZF_CCHC"/>
    <property type="match status" value="1"/>
</dbReference>
<feature type="region of interest" description="Disordered" evidence="7">
    <location>
        <begin position="579"/>
        <end position="661"/>
    </location>
</feature>
<evidence type="ECO:0000256" key="4">
    <source>
        <dbReference type="ARBA" id="ARBA00022833"/>
    </source>
</evidence>
<dbReference type="Pfam" id="PF08783">
    <property type="entry name" value="DWNN"/>
    <property type="match status" value="1"/>
</dbReference>
<feature type="compositionally biased region" description="Low complexity" evidence="7">
    <location>
        <begin position="589"/>
        <end position="607"/>
    </location>
</feature>
<dbReference type="PROSITE" id="PS51282">
    <property type="entry name" value="DWNN"/>
    <property type="match status" value="1"/>
</dbReference>
<evidence type="ECO:0000256" key="5">
    <source>
        <dbReference type="ARBA" id="ARBA00023242"/>
    </source>
</evidence>
<dbReference type="InterPro" id="IPR014891">
    <property type="entry name" value="DWNN_domain"/>
</dbReference>
<reference evidence="10" key="1">
    <citation type="journal article" date="2023" name="Mol. Phylogenet. Evol.">
        <title>Genome-scale phylogeny and comparative genomics of the fungal order Sordariales.</title>
        <authorList>
            <person name="Hensen N."/>
            <person name="Bonometti L."/>
            <person name="Westerberg I."/>
            <person name="Brannstrom I.O."/>
            <person name="Guillou S."/>
            <person name="Cros-Aarteil S."/>
            <person name="Calhoun S."/>
            <person name="Haridas S."/>
            <person name="Kuo A."/>
            <person name="Mondo S."/>
            <person name="Pangilinan J."/>
            <person name="Riley R."/>
            <person name="LaButti K."/>
            <person name="Andreopoulos B."/>
            <person name="Lipzen A."/>
            <person name="Chen C."/>
            <person name="Yan M."/>
            <person name="Daum C."/>
            <person name="Ng V."/>
            <person name="Clum A."/>
            <person name="Steindorff A."/>
            <person name="Ohm R.A."/>
            <person name="Martin F."/>
            <person name="Silar P."/>
            <person name="Natvig D.O."/>
            <person name="Lalanne C."/>
            <person name="Gautier V."/>
            <person name="Ament-Velasquez S.L."/>
            <person name="Kruys A."/>
            <person name="Hutchinson M.I."/>
            <person name="Powell A.J."/>
            <person name="Barry K."/>
            <person name="Miller A.N."/>
            <person name="Grigoriev I.V."/>
            <person name="Debuchy R."/>
            <person name="Gladieux P."/>
            <person name="Hiltunen Thoren M."/>
            <person name="Johannesson H."/>
        </authorList>
    </citation>
    <scope>NUCLEOTIDE SEQUENCE</scope>
    <source>
        <strain evidence="10">CBS 315.58</strain>
    </source>
</reference>
<dbReference type="GO" id="GO:0006511">
    <property type="term" value="P:ubiquitin-dependent protein catabolic process"/>
    <property type="evidence" value="ECO:0007669"/>
    <property type="project" value="TreeGrafter"/>
</dbReference>
<organism evidence="10 11">
    <name type="scientific">Triangularia verruculosa</name>
    <dbReference type="NCBI Taxonomy" id="2587418"/>
    <lineage>
        <taxon>Eukaryota</taxon>
        <taxon>Fungi</taxon>
        <taxon>Dikarya</taxon>
        <taxon>Ascomycota</taxon>
        <taxon>Pezizomycotina</taxon>
        <taxon>Sordariomycetes</taxon>
        <taxon>Sordariomycetidae</taxon>
        <taxon>Sordariales</taxon>
        <taxon>Podosporaceae</taxon>
        <taxon>Triangularia</taxon>
    </lineage>
</organism>
<evidence type="ECO:0000313" key="11">
    <source>
        <dbReference type="Proteomes" id="UP001303160"/>
    </source>
</evidence>
<reference evidence="10" key="2">
    <citation type="submission" date="2023-05" db="EMBL/GenBank/DDBJ databases">
        <authorList>
            <consortium name="Lawrence Berkeley National Laboratory"/>
            <person name="Steindorff A."/>
            <person name="Hensen N."/>
            <person name="Bonometti L."/>
            <person name="Westerberg I."/>
            <person name="Brannstrom I.O."/>
            <person name="Guillou S."/>
            <person name="Cros-Aarteil S."/>
            <person name="Calhoun S."/>
            <person name="Haridas S."/>
            <person name="Kuo A."/>
            <person name="Mondo S."/>
            <person name="Pangilinan J."/>
            <person name="Riley R."/>
            <person name="Labutti K."/>
            <person name="Andreopoulos B."/>
            <person name="Lipzen A."/>
            <person name="Chen C."/>
            <person name="Yanf M."/>
            <person name="Daum C."/>
            <person name="Ng V."/>
            <person name="Clum A."/>
            <person name="Ohm R."/>
            <person name="Martin F."/>
            <person name="Silar P."/>
            <person name="Natvig D."/>
            <person name="Lalanne C."/>
            <person name="Gautier V."/>
            <person name="Ament-Velasquez S.L."/>
            <person name="Kruys A."/>
            <person name="Hutchinson M.I."/>
            <person name="Powell A.J."/>
            <person name="Barry K."/>
            <person name="Miller A.N."/>
            <person name="Grigoriev I.V."/>
            <person name="Debuchy R."/>
            <person name="Gladieux P."/>
            <person name="Thoren M.H."/>
            <person name="Johannesson H."/>
        </authorList>
    </citation>
    <scope>NUCLEOTIDE SEQUENCE</scope>
    <source>
        <strain evidence="10">CBS 315.58</strain>
    </source>
</reference>
<dbReference type="SMART" id="SM01180">
    <property type="entry name" value="DWNN"/>
    <property type="match status" value="1"/>
</dbReference>
<evidence type="ECO:0000256" key="1">
    <source>
        <dbReference type="ARBA" id="ARBA00004123"/>
    </source>
</evidence>
<feature type="compositionally biased region" description="Basic residues" evidence="7">
    <location>
        <begin position="641"/>
        <end position="653"/>
    </location>
</feature>
<proteinExistence type="predicted"/>
<dbReference type="InterPro" id="IPR025829">
    <property type="entry name" value="Zn_knuckle_CX2CX3GHX4C"/>
</dbReference>
<keyword evidence="11" id="KW-1185">Reference proteome</keyword>
<gene>
    <name evidence="10" type="ORF">QBC40DRAFT_12009</name>
</gene>
<sequence length="661" mass="72129">MASSVFFKFKSQKEPTRVAFDGTGISVFELKREIILRAGLGDGTDFDLAIYADENGKEVYDDDTSIIPRSTTVIARRMPPKNPGRGGAARYVSGKMPIHAKNSSRREQTAKPAAKTQSNTLAQLSSAMTEEEKMAAVFQAQTEHFTSREEEMATQQYVAKGGPKKPANVPDHDPPQGYICYRCGEKGHWIQLCPTNDNPDYDNRPRVKRTTGIPKSFLKTVDKATALGQNADGDDGKTPSGIMVNADGEFVIAEPDKVSWERFQAKAKSNNAASKAATEGEKEVQERGLECSIDKKMFIEPMKTPCCSKTYCNDCITNALIESDFVCPACNAEGVLIDDLKTDEEAVETINQLLADRDSKAKEGSKSPKSPSEVSAKSPQLTATEPANKKKSASPSPAPANLAPPPQQTSQQQTATPNPSIRSATSTPINSEPSQQTSKKRPAEDALENPKIPKAPKAMQPAQQSQQHKPPINPMMNSNNMMSGMNPMAGGMMPGMNMSGMPPMMFPGMNPMNMNMMGNFGGMPGNFGGPGGMPNMNMNGMNMMNPMMPMMNPMMNGFQGMPNNNNNNNHNFNPRHNNWGGGPNGGFQGHQQHNQHPPQQQMPPQGMMGMGMGGPGMGLNGMKSFSHQPADDEDAYFRKPVNPHRHQNRQKRVRPSDYREL</sequence>
<dbReference type="GO" id="GO:0006397">
    <property type="term" value="P:mRNA processing"/>
    <property type="evidence" value="ECO:0007669"/>
    <property type="project" value="InterPro"/>
</dbReference>
<evidence type="ECO:0000256" key="7">
    <source>
        <dbReference type="SAM" id="MobiDB-lite"/>
    </source>
</evidence>
<feature type="domain" description="CCHC-type" evidence="8">
    <location>
        <begin position="180"/>
        <end position="194"/>
    </location>
</feature>
<dbReference type="CDD" id="cd16620">
    <property type="entry name" value="vRING-HC-C4C4_RBBP6"/>
    <property type="match status" value="1"/>
</dbReference>
<dbReference type="Gene3D" id="3.30.40.10">
    <property type="entry name" value="Zinc/RING finger domain, C3HC4 (zinc finger)"/>
    <property type="match status" value="1"/>
</dbReference>
<keyword evidence="2" id="KW-0479">Metal-binding</keyword>
<feature type="compositionally biased region" description="Pro residues" evidence="7">
    <location>
        <begin position="396"/>
        <end position="407"/>
    </location>
</feature>
<evidence type="ECO:0000256" key="2">
    <source>
        <dbReference type="ARBA" id="ARBA00022723"/>
    </source>
</evidence>
<dbReference type="SUPFAM" id="SSF57850">
    <property type="entry name" value="RING/U-box"/>
    <property type="match status" value="1"/>
</dbReference>
<feature type="compositionally biased region" description="Low complexity" evidence="7">
    <location>
        <begin position="408"/>
        <end position="420"/>
    </location>
</feature>
<protein>
    <submittedName>
        <fullName evidence="10">Protein MPE1</fullName>
    </submittedName>
</protein>
<dbReference type="PANTHER" id="PTHR15439:SF0">
    <property type="entry name" value="CELL DIVISION CYCLE AND APOPTOSIS REGULATOR PROTEIN 1-RELATED"/>
    <property type="match status" value="1"/>
</dbReference>
<dbReference type="Proteomes" id="UP001303160">
    <property type="component" value="Unassembled WGS sequence"/>
</dbReference>
<feature type="compositionally biased region" description="Low complexity" evidence="7">
    <location>
        <begin position="367"/>
        <end position="378"/>
    </location>
</feature>
<feature type="domain" description="DWNN" evidence="9">
    <location>
        <begin position="5"/>
        <end position="79"/>
    </location>
</feature>
<dbReference type="GO" id="GO:0061630">
    <property type="term" value="F:ubiquitin protein ligase activity"/>
    <property type="evidence" value="ECO:0007669"/>
    <property type="project" value="InterPro"/>
</dbReference>
<evidence type="ECO:0000259" key="8">
    <source>
        <dbReference type="PROSITE" id="PS50158"/>
    </source>
</evidence>
<feature type="region of interest" description="Disordered" evidence="7">
    <location>
        <begin position="354"/>
        <end position="476"/>
    </location>
</feature>
<dbReference type="GO" id="GO:0016567">
    <property type="term" value="P:protein ubiquitination"/>
    <property type="evidence" value="ECO:0007669"/>
    <property type="project" value="InterPro"/>
</dbReference>
<dbReference type="Gene3D" id="3.10.20.90">
    <property type="entry name" value="Phosphatidylinositol 3-kinase Catalytic Subunit, Chain A, domain 1"/>
    <property type="match status" value="1"/>
</dbReference>
<evidence type="ECO:0000256" key="3">
    <source>
        <dbReference type="ARBA" id="ARBA00022771"/>
    </source>
</evidence>
<dbReference type="EMBL" id="MU863886">
    <property type="protein sequence ID" value="KAK4203789.1"/>
    <property type="molecule type" value="Genomic_DNA"/>
</dbReference>
<name>A0AAN6XN68_9PEZI</name>